<comment type="caution">
    <text evidence="1">The sequence shown here is derived from an EMBL/GenBank/DDBJ whole genome shotgun (WGS) entry which is preliminary data.</text>
</comment>
<gene>
    <name evidence="1" type="ORF">LCGC14_2780100</name>
</gene>
<dbReference type="EMBL" id="LAZR01051626">
    <property type="protein sequence ID" value="KKK84760.1"/>
    <property type="molecule type" value="Genomic_DNA"/>
</dbReference>
<protein>
    <submittedName>
        <fullName evidence="1">Uncharacterized protein</fullName>
    </submittedName>
</protein>
<evidence type="ECO:0000313" key="1">
    <source>
        <dbReference type="EMBL" id="KKK84760.1"/>
    </source>
</evidence>
<accession>A0A0F8ZFL7</accession>
<name>A0A0F8ZFL7_9ZZZZ</name>
<dbReference type="AlphaFoldDB" id="A0A0F8ZFL7"/>
<reference evidence="1" key="1">
    <citation type="journal article" date="2015" name="Nature">
        <title>Complex archaea that bridge the gap between prokaryotes and eukaryotes.</title>
        <authorList>
            <person name="Spang A."/>
            <person name="Saw J.H."/>
            <person name="Jorgensen S.L."/>
            <person name="Zaremba-Niedzwiedzka K."/>
            <person name="Martijn J."/>
            <person name="Lind A.E."/>
            <person name="van Eijk R."/>
            <person name="Schleper C."/>
            <person name="Guy L."/>
            <person name="Ettema T.J."/>
        </authorList>
    </citation>
    <scope>NUCLEOTIDE SEQUENCE</scope>
</reference>
<sequence>MRQLGDRLWCAVRGAYASLRGAVKSCSTQGTVDGCTYVLKEDDVPALVQILSCTTCDNESMGWRRVTTITSAEDRIVAYLARLSAYDFDAAVRRGKIALLGAATGLGSHKLISAARQIKLDALERP</sequence>
<organism evidence="1">
    <name type="scientific">marine sediment metagenome</name>
    <dbReference type="NCBI Taxonomy" id="412755"/>
    <lineage>
        <taxon>unclassified sequences</taxon>
        <taxon>metagenomes</taxon>
        <taxon>ecological metagenomes</taxon>
    </lineage>
</organism>
<proteinExistence type="predicted"/>